<sequence length="186" mass="21092">MVLNLTLEEFESAATEIVGRVVAEAQITMQRKLQAAGFVLTGDLLNSMRHESLVIGRDLYAEMSLGFAGYGRFKDMRKLLYNKMPPIEVLEDYVREIGLDNFKYVPGYLLGARYRTLHIPESRAINRIAWGIAVNRLHLGSATRSKAKAFYNPVRGRLIYDMANQLLETLPTPILRAMKEQLEQSA</sequence>
<dbReference type="RefSeq" id="WP_015331419.1">
    <property type="nucleotide sequence ID" value="NC_020054.1"/>
</dbReference>
<keyword evidence="2" id="KW-1185">Reference proteome</keyword>
<protein>
    <submittedName>
        <fullName evidence="1">Uncharacterized protein</fullName>
    </submittedName>
</protein>
<organism evidence="1 2">
    <name type="scientific">Fibrella aestuarina BUZ 2</name>
    <dbReference type="NCBI Taxonomy" id="1166018"/>
    <lineage>
        <taxon>Bacteria</taxon>
        <taxon>Pseudomonadati</taxon>
        <taxon>Bacteroidota</taxon>
        <taxon>Cytophagia</taxon>
        <taxon>Cytophagales</taxon>
        <taxon>Spirosomataceae</taxon>
        <taxon>Fibrella</taxon>
    </lineage>
</organism>
<reference evidence="1 2" key="1">
    <citation type="journal article" date="2012" name="J. Bacteriol.">
        <title>Genome Sequence of Fibrella aestuarina BUZ 2T, a Filamentous Marine Bacterium.</title>
        <authorList>
            <person name="Filippini M."/>
            <person name="Qi W."/>
            <person name="Blom J."/>
            <person name="Goesmann A."/>
            <person name="Smits T.H."/>
            <person name="Bagheri H.C."/>
        </authorList>
    </citation>
    <scope>NUCLEOTIDE SEQUENCE [LARGE SCALE GENOMIC DNA]</scope>
    <source>
        <strain evidence="2">BUZ 2T</strain>
    </source>
</reference>
<evidence type="ECO:0000313" key="2">
    <source>
        <dbReference type="Proteomes" id="UP000011058"/>
    </source>
</evidence>
<name>I0K867_9BACT</name>
<dbReference type="HOGENOM" id="CLU_1531456_0_0_10"/>
<dbReference type="Proteomes" id="UP000011058">
    <property type="component" value="Chromosome"/>
</dbReference>
<dbReference type="EMBL" id="HE796683">
    <property type="protein sequence ID" value="CCH00320.1"/>
    <property type="molecule type" value="Genomic_DNA"/>
</dbReference>
<dbReference type="KEGG" id="fae:FAES_2311"/>
<gene>
    <name evidence="1" type="ORF">FAES_2311</name>
</gene>
<dbReference type="OrthoDB" id="957470at2"/>
<accession>I0K867</accession>
<evidence type="ECO:0000313" key="1">
    <source>
        <dbReference type="EMBL" id="CCH00320.1"/>
    </source>
</evidence>
<dbReference type="AlphaFoldDB" id="I0K867"/>
<dbReference type="eggNOG" id="ENOG5032ST3">
    <property type="taxonomic scope" value="Bacteria"/>
</dbReference>
<proteinExistence type="predicted"/>
<dbReference type="STRING" id="1166018.FAES_2311"/>
<dbReference type="PATRIC" id="fig|1166018.3.peg.4071"/>